<protein>
    <submittedName>
        <fullName evidence="1">Uncharacterized protein</fullName>
    </submittedName>
</protein>
<proteinExistence type="predicted"/>
<gene>
    <name evidence="1" type="ORF">MES5069_390052</name>
</gene>
<accession>A0ABM9E474</accession>
<keyword evidence="2" id="KW-1185">Reference proteome</keyword>
<dbReference type="Proteomes" id="UP001153050">
    <property type="component" value="Unassembled WGS sequence"/>
</dbReference>
<sequence>MLRARHSNLVATWANKHRTRHNDFAHMLGSAVRHGLSCAKSDPSEPRTKCVALGADSGLAALALGSSIADLQVGASNVVT</sequence>
<comment type="caution">
    <text evidence="1">The sequence shown here is derived from an EMBL/GenBank/DDBJ whole genome shotgun (WGS) entry which is preliminary data.</text>
</comment>
<name>A0ABM9E474_9HYPH</name>
<organism evidence="1 2">
    <name type="scientific">Mesorhizobium escarrei</name>
    <dbReference type="NCBI Taxonomy" id="666018"/>
    <lineage>
        <taxon>Bacteria</taxon>
        <taxon>Pseudomonadati</taxon>
        <taxon>Pseudomonadota</taxon>
        <taxon>Alphaproteobacteria</taxon>
        <taxon>Hyphomicrobiales</taxon>
        <taxon>Phyllobacteriaceae</taxon>
        <taxon>Mesorhizobium</taxon>
    </lineage>
</organism>
<evidence type="ECO:0000313" key="2">
    <source>
        <dbReference type="Proteomes" id="UP001153050"/>
    </source>
</evidence>
<reference evidence="1 2" key="1">
    <citation type="submission" date="2022-03" db="EMBL/GenBank/DDBJ databases">
        <authorList>
            <person name="Brunel B."/>
        </authorList>
    </citation>
    <scope>NUCLEOTIDE SEQUENCE [LARGE SCALE GENOMIC DNA]</scope>
    <source>
        <strain evidence="1">STM5069sample</strain>
    </source>
</reference>
<evidence type="ECO:0000313" key="1">
    <source>
        <dbReference type="EMBL" id="CAH2403564.1"/>
    </source>
</evidence>
<dbReference type="EMBL" id="CAKXZT010000134">
    <property type="protein sequence ID" value="CAH2403564.1"/>
    <property type="molecule type" value="Genomic_DNA"/>
</dbReference>